<gene>
    <name evidence="2" type="ORF">CCAP1982_LOCUS20476</name>
</gene>
<keyword evidence="3" id="KW-1185">Reference proteome</keyword>
<dbReference type="EMBL" id="CAJHJT010000056">
    <property type="protein sequence ID" value="CAD7012384.1"/>
    <property type="molecule type" value="Genomic_DNA"/>
</dbReference>
<sequence length="151" mass="17422">MQTQLAFSTCANRLAMLSVDACAPLLLIIIIMLKPYERPTTRAVGYAPDEMALTRFPILQKAQIAPKLLFHDTANSPAAFIHLINPSHLLVFPTLPSAMRTRRRSRKIYCVKTPFVRFLIFYQAHMKTSRQKLQRSCQLHVVKFMKDGWYK</sequence>
<dbReference type="AlphaFoldDB" id="A0A811VBJ6"/>
<accession>A0A811VBJ6</accession>
<organism evidence="2 3">
    <name type="scientific">Ceratitis capitata</name>
    <name type="common">Mediterranean fruit fly</name>
    <name type="synonym">Tephritis capitata</name>
    <dbReference type="NCBI Taxonomy" id="7213"/>
    <lineage>
        <taxon>Eukaryota</taxon>
        <taxon>Metazoa</taxon>
        <taxon>Ecdysozoa</taxon>
        <taxon>Arthropoda</taxon>
        <taxon>Hexapoda</taxon>
        <taxon>Insecta</taxon>
        <taxon>Pterygota</taxon>
        <taxon>Neoptera</taxon>
        <taxon>Endopterygota</taxon>
        <taxon>Diptera</taxon>
        <taxon>Brachycera</taxon>
        <taxon>Muscomorpha</taxon>
        <taxon>Tephritoidea</taxon>
        <taxon>Tephritidae</taxon>
        <taxon>Ceratitis</taxon>
        <taxon>Ceratitis</taxon>
    </lineage>
</organism>
<name>A0A811VBJ6_CERCA</name>
<keyword evidence="1" id="KW-1133">Transmembrane helix</keyword>
<keyword evidence="1" id="KW-0812">Transmembrane</keyword>
<reference evidence="2" key="1">
    <citation type="submission" date="2020-11" db="EMBL/GenBank/DDBJ databases">
        <authorList>
            <person name="Whitehead M."/>
        </authorList>
    </citation>
    <scope>NUCLEOTIDE SEQUENCE</scope>
    <source>
        <strain evidence="2">EGII</strain>
    </source>
</reference>
<protein>
    <submittedName>
        <fullName evidence="2">(Mediterranean fruit fly) hypothetical protein</fullName>
    </submittedName>
</protein>
<evidence type="ECO:0000313" key="2">
    <source>
        <dbReference type="EMBL" id="CAD7012384.1"/>
    </source>
</evidence>
<dbReference type="Proteomes" id="UP000606786">
    <property type="component" value="Unassembled WGS sequence"/>
</dbReference>
<evidence type="ECO:0000256" key="1">
    <source>
        <dbReference type="SAM" id="Phobius"/>
    </source>
</evidence>
<proteinExistence type="predicted"/>
<comment type="caution">
    <text evidence="2">The sequence shown here is derived from an EMBL/GenBank/DDBJ whole genome shotgun (WGS) entry which is preliminary data.</text>
</comment>
<feature type="transmembrane region" description="Helical" evidence="1">
    <location>
        <begin position="14"/>
        <end position="33"/>
    </location>
</feature>
<evidence type="ECO:0000313" key="3">
    <source>
        <dbReference type="Proteomes" id="UP000606786"/>
    </source>
</evidence>
<keyword evidence="1" id="KW-0472">Membrane</keyword>